<evidence type="ECO:0000259" key="1">
    <source>
        <dbReference type="Pfam" id="PF12937"/>
    </source>
</evidence>
<dbReference type="InterPro" id="IPR036047">
    <property type="entry name" value="F-box-like_dom_sf"/>
</dbReference>
<gene>
    <name evidence="2" type="ORF">LPJ61_004953</name>
</gene>
<dbReference type="AlphaFoldDB" id="A0A9W8CUV3"/>
<evidence type="ECO:0000313" key="3">
    <source>
        <dbReference type="Proteomes" id="UP001143981"/>
    </source>
</evidence>
<evidence type="ECO:0000313" key="2">
    <source>
        <dbReference type="EMBL" id="KAJ1726801.1"/>
    </source>
</evidence>
<dbReference type="Pfam" id="PF12937">
    <property type="entry name" value="F-box-like"/>
    <property type="match status" value="1"/>
</dbReference>
<sequence>MTSVCCSLREIIAGLSPYEAAVARKALLEGQDSLSFDVIACLPREISYLILGLLDPRSLNECAQVARLWRSRAMAKDIVGNVVRRAAHGCRLPAAAGSGHELLRLLLEREWRWTHDRPTICKAVATFSSIAALAVSSEWFAASYGRRLLAWRVVGGDAVLSFDVWTISAKSLSICSSGETLAYASYLRHAVVYSLATREEQFTVRSEVEGIDQVDILHEYFALQKQSGAIEIYNWKQRRLLARIAPPGVTLCSMKICSREWIAAASTDWNVHVFRIADGSSVATVDSGSVACRDHATDHRPRLKATALRPELVKVALFSSHYWLVFDVHARSMRAQGFTAQHAGDCHVILDAHFSHMLTASKAGGATGWQSAHVNASGRRCLLSIPAPSWVTGCRPQGTTGGMPRAAIDDDNMLASVQQGAIAILRFAR</sequence>
<dbReference type="Gene3D" id="1.20.1280.50">
    <property type="match status" value="1"/>
</dbReference>
<comment type="caution">
    <text evidence="2">The sequence shown here is derived from an EMBL/GenBank/DDBJ whole genome shotgun (WGS) entry which is preliminary data.</text>
</comment>
<accession>A0A9W8CUV3</accession>
<dbReference type="Proteomes" id="UP001143981">
    <property type="component" value="Unassembled WGS sequence"/>
</dbReference>
<dbReference type="InterPro" id="IPR001810">
    <property type="entry name" value="F-box_dom"/>
</dbReference>
<dbReference type="OrthoDB" id="265044at2759"/>
<protein>
    <recommendedName>
        <fullName evidence="1">F-box domain-containing protein</fullName>
    </recommendedName>
</protein>
<dbReference type="InterPro" id="IPR015943">
    <property type="entry name" value="WD40/YVTN_repeat-like_dom_sf"/>
</dbReference>
<organism evidence="2 3">
    <name type="scientific">Coemansia biformis</name>
    <dbReference type="NCBI Taxonomy" id="1286918"/>
    <lineage>
        <taxon>Eukaryota</taxon>
        <taxon>Fungi</taxon>
        <taxon>Fungi incertae sedis</taxon>
        <taxon>Zoopagomycota</taxon>
        <taxon>Kickxellomycotina</taxon>
        <taxon>Kickxellomycetes</taxon>
        <taxon>Kickxellales</taxon>
        <taxon>Kickxellaceae</taxon>
        <taxon>Coemansia</taxon>
    </lineage>
</organism>
<dbReference type="SUPFAM" id="SSF50978">
    <property type="entry name" value="WD40 repeat-like"/>
    <property type="match status" value="1"/>
</dbReference>
<reference evidence="2" key="1">
    <citation type="submission" date="2022-07" db="EMBL/GenBank/DDBJ databases">
        <title>Phylogenomic reconstructions and comparative analyses of Kickxellomycotina fungi.</title>
        <authorList>
            <person name="Reynolds N.K."/>
            <person name="Stajich J.E."/>
            <person name="Barry K."/>
            <person name="Grigoriev I.V."/>
            <person name="Crous P."/>
            <person name="Smith M.E."/>
        </authorList>
    </citation>
    <scope>NUCLEOTIDE SEQUENCE</scope>
    <source>
        <strain evidence="2">BCRC 34381</strain>
    </source>
</reference>
<dbReference type="InterPro" id="IPR036322">
    <property type="entry name" value="WD40_repeat_dom_sf"/>
</dbReference>
<keyword evidence="3" id="KW-1185">Reference proteome</keyword>
<proteinExistence type="predicted"/>
<dbReference type="EMBL" id="JANBOI010001367">
    <property type="protein sequence ID" value="KAJ1726801.1"/>
    <property type="molecule type" value="Genomic_DNA"/>
</dbReference>
<name>A0A9W8CUV3_9FUNG</name>
<feature type="domain" description="F-box" evidence="1">
    <location>
        <begin position="39"/>
        <end position="73"/>
    </location>
</feature>
<dbReference type="SUPFAM" id="SSF81383">
    <property type="entry name" value="F-box domain"/>
    <property type="match status" value="1"/>
</dbReference>
<dbReference type="Gene3D" id="2.130.10.10">
    <property type="entry name" value="YVTN repeat-like/Quinoprotein amine dehydrogenase"/>
    <property type="match status" value="1"/>
</dbReference>